<dbReference type="GO" id="GO:0003677">
    <property type="term" value="F:DNA binding"/>
    <property type="evidence" value="ECO:0007669"/>
    <property type="project" value="UniProtKB-KW"/>
</dbReference>
<dbReference type="PANTHER" id="PTHR46797:SF1">
    <property type="entry name" value="METHYLPHOSPHONATE SYNTHASE"/>
    <property type="match status" value="1"/>
</dbReference>
<name>A0A212LG78_9HYPH</name>
<organism evidence="3">
    <name type="scientific">uncultured Pleomorphomonas sp</name>
    <dbReference type="NCBI Taxonomy" id="442121"/>
    <lineage>
        <taxon>Bacteria</taxon>
        <taxon>Pseudomonadati</taxon>
        <taxon>Pseudomonadota</taxon>
        <taxon>Alphaproteobacteria</taxon>
        <taxon>Hyphomicrobiales</taxon>
        <taxon>Pleomorphomonadaceae</taxon>
        <taxon>Pleomorphomonas</taxon>
        <taxon>environmental samples</taxon>
    </lineage>
</organism>
<dbReference type="GO" id="GO:0005829">
    <property type="term" value="C:cytosol"/>
    <property type="evidence" value="ECO:0007669"/>
    <property type="project" value="TreeGrafter"/>
</dbReference>
<dbReference type="CDD" id="cd00093">
    <property type="entry name" value="HTH_XRE"/>
    <property type="match status" value="1"/>
</dbReference>
<dbReference type="SUPFAM" id="SSF47413">
    <property type="entry name" value="lambda repressor-like DNA-binding domains"/>
    <property type="match status" value="1"/>
</dbReference>
<evidence type="ECO:0000256" key="1">
    <source>
        <dbReference type="ARBA" id="ARBA00023125"/>
    </source>
</evidence>
<dbReference type="Pfam" id="PF01381">
    <property type="entry name" value="HTH_3"/>
    <property type="match status" value="1"/>
</dbReference>
<dbReference type="Gene3D" id="1.10.260.40">
    <property type="entry name" value="lambda repressor-like DNA-binding domains"/>
    <property type="match status" value="1"/>
</dbReference>
<dbReference type="InterPro" id="IPR001387">
    <property type="entry name" value="Cro/C1-type_HTH"/>
</dbReference>
<dbReference type="GO" id="GO:0003700">
    <property type="term" value="F:DNA-binding transcription factor activity"/>
    <property type="evidence" value="ECO:0007669"/>
    <property type="project" value="TreeGrafter"/>
</dbReference>
<proteinExistence type="predicted"/>
<keyword evidence="1" id="KW-0238">DNA-binding</keyword>
<dbReference type="SMART" id="SM00530">
    <property type="entry name" value="HTH_XRE"/>
    <property type="match status" value="1"/>
</dbReference>
<dbReference type="PROSITE" id="PS50943">
    <property type="entry name" value="HTH_CROC1"/>
    <property type="match status" value="1"/>
</dbReference>
<reference evidence="3" key="1">
    <citation type="submission" date="2016-08" db="EMBL/GenBank/DDBJ databases">
        <authorList>
            <person name="Seilhamer J.J."/>
        </authorList>
    </citation>
    <scope>NUCLEOTIDE SEQUENCE</scope>
    <source>
        <strain evidence="3">86</strain>
    </source>
</reference>
<protein>
    <recommendedName>
        <fullName evidence="2">HTH cro/C1-type domain-containing protein</fullName>
    </recommendedName>
</protein>
<dbReference type="InterPro" id="IPR010982">
    <property type="entry name" value="Lambda_DNA-bd_dom_sf"/>
</dbReference>
<evidence type="ECO:0000313" key="3">
    <source>
        <dbReference type="EMBL" id="SCM76480.1"/>
    </source>
</evidence>
<dbReference type="InterPro" id="IPR050807">
    <property type="entry name" value="TransReg_Diox_bact_type"/>
</dbReference>
<dbReference type="EMBL" id="FMJD01000008">
    <property type="protein sequence ID" value="SCM76480.1"/>
    <property type="molecule type" value="Genomic_DNA"/>
</dbReference>
<dbReference type="RefSeq" id="WP_288196648.1">
    <property type="nucleotide sequence ID" value="NZ_LT608334.1"/>
</dbReference>
<evidence type="ECO:0000259" key="2">
    <source>
        <dbReference type="PROSITE" id="PS50943"/>
    </source>
</evidence>
<dbReference type="PANTHER" id="PTHR46797">
    <property type="entry name" value="HTH-TYPE TRANSCRIPTIONAL REGULATOR"/>
    <property type="match status" value="1"/>
</dbReference>
<gene>
    <name evidence="3" type="ORF">KL86PLE_40285</name>
</gene>
<accession>A0A212LG78</accession>
<feature type="domain" description="HTH cro/C1-type" evidence="2">
    <location>
        <begin position="12"/>
        <end position="66"/>
    </location>
</feature>
<dbReference type="AlphaFoldDB" id="A0A212LG78"/>
<sequence>MMSPRDLLAWNVKKQRGLKGLSQERLSFESGLERVAISQIERKRINPGIDSVGRIAQALGVPIAELFKEPAEGEARPANLRPGRRAVKD</sequence>